<keyword evidence="3" id="KW-1185">Reference proteome</keyword>
<feature type="compositionally biased region" description="Basic residues" evidence="1">
    <location>
        <begin position="76"/>
        <end position="87"/>
    </location>
</feature>
<evidence type="ECO:0000313" key="3">
    <source>
        <dbReference type="Proteomes" id="UP001055439"/>
    </source>
</evidence>
<evidence type="ECO:0000256" key="1">
    <source>
        <dbReference type="SAM" id="MobiDB-lite"/>
    </source>
</evidence>
<gene>
    <name evidence="2" type="ORF">MUK42_14422</name>
</gene>
<feature type="compositionally biased region" description="Basic residues" evidence="1">
    <location>
        <begin position="25"/>
        <end position="40"/>
    </location>
</feature>
<dbReference type="Proteomes" id="UP001055439">
    <property type="component" value="Chromosome 9"/>
</dbReference>
<organism evidence="2 3">
    <name type="scientific">Musa troglodytarum</name>
    <name type="common">fe'i banana</name>
    <dbReference type="NCBI Taxonomy" id="320322"/>
    <lineage>
        <taxon>Eukaryota</taxon>
        <taxon>Viridiplantae</taxon>
        <taxon>Streptophyta</taxon>
        <taxon>Embryophyta</taxon>
        <taxon>Tracheophyta</taxon>
        <taxon>Spermatophyta</taxon>
        <taxon>Magnoliopsida</taxon>
        <taxon>Liliopsida</taxon>
        <taxon>Zingiberales</taxon>
        <taxon>Musaceae</taxon>
        <taxon>Musa</taxon>
    </lineage>
</organism>
<feature type="compositionally biased region" description="Low complexity" evidence="1">
    <location>
        <begin position="174"/>
        <end position="186"/>
    </location>
</feature>
<dbReference type="EMBL" id="CP097511">
    <property type="protein sequence ID" value="URE47268.1"/>
    <property type="molecule type" value="Genomic_DNA"/>
</dbReference>
<feature type="compositionally biased region" description="Basic and acidic residues" evidence="1">
    <location>
        <begin position="219"/>
        <end position="273"/>
    </location>
</feature>
<feature type="compositionally biased region" description="Low complexity" evidence="1">
    <location>
        <begin position="1"/>
        <end position="10"/>
    </location>
</feature>
<feature type="compositionally biased region" description="Polar residues" evidence="1">
    <location>
        <begin position="441"/>
        <end position="454"/>
    </location>
</feature>
<accession>A0A9E7IIC2</accession>
<feature type="compositionally biased region" description="Basic and acidic residues" evidence="1">
    <location>
        <begin position="145"/>
        <end position="154"/>
    </location>
</feature>
<feature type="compositionally biased region" description="Low complexity" evidence="1">
    <location>
        <begin position="103"/>
        <end position="128"/>
    </location>
</feature>
<feature type="region of interest" description="Disordered" evidence="1">
    <location>
        <begin position="1"/>
        <end position="327"/>
    </location>
</feature>
<feature type="compositionally biased region" description="Basic and acidic residues" evidence="1">
    <location>
        <begin position="283"/>
        <end position="301"/>
    </location>
</feature>
<feature type="compositionally biased region" description="Polar residues" evidence="1">
    <location>
        <begin position="493"/>
        <end position="502"/>
    </location>
</feature>
<feature type="region of interest" description="Disordered" evidence="1">
    <location>
        <begin position="346"/>
        <end position="536"/>
    </location>
</feature>
<dbReference type="AlphaFoldDB" id="A0A9E7IIC2"/>
<name>A0A9E7IIC2_9LILI</name>
<dbReference type="PANTHER" id="PTHR36808:SF1">
    <property type="entry name" value="TRANSCRIPTIONAL REGULATOR ATRX-LIKE PROTEIN"/>
    <property type="match status" value="1"/>
</dbReference>
<dbReference type="EMBL" id="CP097511">
    <property type="protein sequence ID" value="URE47269.1"/>
    <property type="molecule type" value="Genomic_DNA"/>
</dbReference>
<reference evidence="2" key="1">
    <citation type="submission" date="2022-05" db="EMBL/GenBank/DDBJ databases">
        <title>The Musa troglodytarum L. genome provides insights into the mechanism of non-climacteric behaviour and enrichment of carotenoids.</title>
        <authorList>
            <person name="Wang J."/>
        </authorList>
    </citation>
    <scope>NUCLEOTIDE SEQUENCE</scope>
    <source>
        <tissue evidence="2">Leaf</tissue>
    </source>
</reference>
<feature type="compositionally biased region" description="Basic and acidic residues" evidence="1">
    <location>
        <begin position="197"/>
        <end position="210"/>
    </location>
</feature>
<proteinExistence type="predicted"/>
<dbReference type="PANTHER" id="PTHR36808">
    <property type="entry name" value="TRANSCRIPTIONAL REGULATOR ATRX-LIKE PROTEIN"/>
    <property type="match status" value="1"/>
</dbReference>
<feature type="compositionally biased region" description="Basic residues" evidence="1">
    <location>
        <begin position="134"/>
        <end position="144"/>
    </location>
</feature>
<sequence length="566" mass="62979">MKDAAAAAVAPKLSKKNSDDEEPRKKKKKIKSNKRRRLRHSSCSSSDSDDGSPRSRRKRAKRLEKRKRGPKNDDRKKKKKKKKKSKRKDKEKEKERSRKSRYRSVSASSRSCSTCRGRSSSSGCSVSRSPPPRAKPRARSRSRGRGRDGDAERGRGRRRRTTSYDRHGSRYRSRSCSTCGGSRSSGPTGGSACRSRSCSEEKYGEIEQPRRLRSVLAMAEDREVVEGGFHGKDEQRDRIIQTYDDFDRYDGGRKLDTHQDSPQRNAKNDEALAKDGNANDDGALAKHSETVLSESGERTIENADGGGDDFTRKKKENSGGPEAVELESELRQRALENFAKFRRSLSVNTRSSGCQEDDSSQPQCGKDSIKVAEAQDAFKSSDDKFTVSHECQGGVQGEVRRAEPRVRSVVNIPAEKDTSSLVIRCHSSSGSTRKENEQDPDNSNKGQSDPNQLNRIEEPSNKMSLQHTSLIKDKQEKSAAAEPECSTVCDAAVNQSVGQPTSALPADRKIESENENKDEDRGSQFQQKTFSRMRDGELVQVGKLQGLHTKEKSCLGKKATTTVKSV</sequence>
<dbReference type="OrthoDB" id="786617at2759"/>
<protein>
    <submittedName>
        <fullName evidence="2">Uncharacterized protein</fullName>
    </submittedName>
</protein>
<feature type="compositionally biased region" description="Basic residues" evidence="1">
    <location>
        <begin position="54"/>
        <end position="69"/>
    </location>
</feature>
<feature type="compositionally biased region" description="Basic and acidic residues" evidence="1">
    <location>
        <begin position="470"/>
        <end position="479"/>
    </location>
</feature>
<evidence type="ECO:0000313" key="2">
    <source>
        <dbReference type="EMBL" id="URE47268.1"/>
    </source>
</evidence>
<feature type="compositionally biased region" description="Basic and acidic residues" evidence="1">
    <location>
        <begin position="506"/>
        <end position="522"/>
    </location>
</feature>